<dbReference type="Pfam" id="PF01381">
    <property type="entry name" value="HTH_3"/>
    <property type="match status" value="1"/>
</dbReference>
<accession>A0A8S5PDY7</accession>
<dbReference type="GO" id="GO:0046983">
    <property type="term" value="F:protein dimerization activity"/>
    <property type="evidence" value="ECO:0007669"/>
    <property type="project" value="InterPro"/>
</dbReference>
<protein>
    <submittedName>
        <fullName evidence="3">Helix-turn-helix domain protein</fullName>
    </submittedName>
</protein>
<dbReference type="CDD" id="cd00093">
    <property type="entry name" value="HTH_XRE"/>
    <property type="match status" value="1"/>
</dbReference>
<dbReference type="InterPro" id="IPR037208">
    <property type="entry name" value="Spo0E-like_sf"/>
</dbReference>
<dbReference type="InterPro" id="IPR050807">
    <property type="entry name" value="TransReg_Diox_bact_type"/>
</dbReference>
<dbReference type="PANTHER" id="PTHR46797">
    <property type="entry name" value="HTH-TYPE TRANSCRIPTIONAL REGULATOR"/>
    <property type="match status" value="1"/>
</dbReference>
<dbReference type="Gene3D" id="4.10.280.10">
    <property type="entry name" value="Helix-loop-helix DNA-binding domain"/>
    <property type="match status" value="1"/>
</dbReference>
<dbReference type="EMBL" id="BK015410">
    <property type="protein sequence ID" value="DAE05399.1"/>
    <property type="molecule type" value="Genomic_DNA"/>
</dbReference>
<dbReference type="InterPro" id="IPR001387">
    <property type="entry name" value="Cro/C1-type_HTH"/>
</dbReference>
<dbReference type="Gene3D" id="1.10.260.40">
    <property type="entry name" value="lambda repressor-like DNA-binding domains"/>
    <property type="match status" value="1"/>
</dbReference>
<dbReference type="PANTHER" id="PTHR46797:SF1">
    <property type="entry name" value="METHYLPHOSPHONATE SYNTHASE"/>
    <property type="match status" value="1"/>
</dbReference>
<dbReference type="InterPro" id="IPR018540">
    <property type="entry name" value="Spo0E-like"/>
</dbReference>
<reference evidence="3" key="1">
    <citation type="journal article" date="2021" name="Proc. Natl. Acad. Sci. U.S.A.">
        <title>A Catalog of Tens of Thousands of Viruses from Human Metagenomes Reveals Hidden Associations with Chronic Diseases.</title>
        <authorList>
            <person name="Tisza M.J."/>
            <person name="Buck C.B."/>
        </authorList>
    </citation>
    <scope>NUCLEOTIDE SEQUENCE</scope>
    <source>
        <strain evidence="3">CtMkg9</strain>
    </source>
</reference>
<feature type="domain" description="HTH cro/C1-type" evidence="2">
    <location>
        <begin position="6"/>
        <end position="61"/>
    </location>
</feature>
<dbReference type="InterPro" id="IPR010982">
    <property type="entry name" value="Lambda_DNA-bd_dom_sf"/>
</dbReference>
<dbReference type="SUPFAM" id="SSF140500">
    <property type="entry name" value="BAS1536-like"/>
    <property type="match status" value="1"/>
</dbReference>
<evidence type="ECO:0000313" key="3">
    <source>
        <dbReference type="EMBL" id="DAE05399.1"/>
    </source>
</evidence>
<name>A0A8S5PDY7_9CAUD</name>
<dbReference type="Pfam" id="PF09388">
    <property type="entry name" value="SpoOE-like"/>
    <property type="match status" value="1"/>
</dbReference>
<evidence type="ECO:0000259" key="2">
    <source>
        <dbReference type="PROSITE" id="PS50943"/>
    </source>
</evidence>
<evidence type="ECO:0000256" key="1">
    <source>
        <dbReference type="ARBA" id="ARBA00023125"/>
    </source>
</evidence>
<proteinExistence type="predicted"/>
<dbReference type="GO" id="GO:0043937">
    <property type="term" value="P:regulation of sporulation"/>
    <property type="evidence" value="ECO:0007669"/>
    <property type="project" value="InterPro"/>
</dbReference>
<dbReference type="PROSITE" id="PS50943">
    <property type="entry name" value="HTH_CROC1"/>
    <property type="match status" value="1"/>
</dbReference>
<dbReference type="GO" id="GO:0003700">
    <property type="term" value="F:DNA-binding transcription factor activity"/>
    <property type="evidence" value="ECO:0007669"/>
    <property type="project" value="TreeGrafter"/>
</dbReference>
<dbReference type="SUPFAM" id="SSF47413">
    <property type="entry name" value="lambda repressor-like DNA-binding domains"/>
    <property type="match status" value="1"/>
</dbReference>
<sequence length="107" mass="12452">MIVFVIKHLSEEKGLSRYKLAKLAGISKPYLILLEDNKRMNPTLHVLESIANVLNVNVKKLFYSELDVEELREEMYRRIEVLGLDSKEVYEISQIIDLLLNVEGTFK</sequence>
<dbReference type="GO" id="GO:0003677">
    <property type="term" value="F:DNA binding"/>
    <property type="evidence" value="ECO:0007669"/>
    <property type="project" value="UniProtKB-KW"/>
</dbReference>
<dbReference type="SMART" id="SM00530">
    <property type="entry name" value="HTH_XRE"/>
    <property type="match status" value="1"/>
</dbReference>
<organism evidence="3">
    <name type="scientific">Siphoviridae sp. ctMkg9</name>
    <dbReference type="NCBI Taxonomy" id="2825463"/>
    <lineage>
        <taxon>Viruses</taxon>
        <taxon>Duplodnaviria</taxon>
        <taxon>Heunggongvirae</taxon>
        <taxon>Uroviricota</taxon>
        <taxon>Caudoviricetes</taxon>
    </lineage>
</organism>
<dbReference type="InterPro" id="IPR036638">
    <property type="entry name" value="HLH_DNA-bd_sf"/>
</dbReference>
<keyword evidence="1" id="KW-0238">DNA-binding</keyword>